<evidence type="ECO:0000313" key="14">
    <source>
        <dbReference type="RefSeq" id="XP_012861416.2"/>
    </source>
</evidence>
<dbReference type="PRINTS" id="PR00765">
    <property type="entry name" value="CRBOXYPTASEA"/>
</dbReference>
<dbReference type="PANTHER" id="PTHR11705">
    <property type="entry name" value="PROTEASE FAMILY M14 CARBOXYPEPTIDASE A,B"/>
    <property type="match status" value="1"/>
</dbReference>
<evidence type="ECO:0000256" key="8">
    <source>
        <dbReference type="ARBA" id="ARBA00022833"/>
    </source>
</evidence>
<dbReference type="Gene3D" id="3.30.70.340">
    <property type="entry name" value="Metallocarboxypeptidase-like"/>
    <property type="match status" value="1"/>
</dbReference>
<keyword evidence="6" id="KW-0732">Signal</keyword>
<sequence length="434" mass="48503">MAAGSRRGGPRGGMGPRRPPVDRRVLLLYSCVLAAALGQMNFTGDQVLRVLARDEGQLSLLRSLEHLKPQKVDFWRGPARPSLPVDMRVPFSALNDVKEYLDSHGLAYSVMIKDIQVLLDAEREAMAKSRRLERSTSSFRYSSYHTLEEIYSWIDSFVTEHSDIVSKVQIGYSFENRSILVLKVKAWSPSVQMSWGTSQVAAGPAPPFVQIVSIYGKDKTLTAILDAMDIFMEIVTNPDGFAFTHSMNRLWRKNKSFRPGVFCIGVDLNRNWKTGFGGSGSSKNPCSETYRGPFAQSEPEVAAIVKFITAHGKIKVLISIHSYSQMLMYPYGYTLEAVSNQEELFLLAKDAVKALYEVHGVEYIYGSISTTLYVASGITVDWAYDSGIKYAFSFELRDTGHYGFLLPASQIVPTAQETWMAVLTIMAHALEHPY</sequence>
<reference evidence="14" key="1">
    <citation type="submission" date="2025-08" db="UniProtKB">
        <authorList>
            <consortium name="RefSeq"/>
        </authorList>
    </citation>
    <scope>IDENTIFICATION</scope>
</reference>
<dbReference type="InterPro" id="IPR003146">
    <property type="entry name" value="M14A_act_pep"/>
</dbReference>
<dbReference type="InterPro" id="IPR000834">
    <property type="entry name" value="Peptidase_M14"/>
</dbReference>
<keyword evidence="10" id="KW-1015">Disulfide bond</keyword>
<dbReference type="PROSITE" id="PS52035">
    <property type="entry name" value="PEPTIDASE_M14"/>
    <property type="match status" value="1"/>
</dbReference>
<evidence type="ECO:0000313" key="13">
    <source>
        <dbReference type="Proteomes" id="UP000694863"/>
    </source>
</evidence>
<dbReference type="Pfam" id="PF00246">
    <property type="entry name" value="Peptidase_M14"/>
    <property type="match status" value="1"/>
</dbReference>
<dbReference type="Gene3D" id="3.40.630.10">
    <property type="entry name" value="Zn peptidases"/>
    <property type="match status" value="1"/>
</dbReference>
<evidence type="ECO:0000256" key="9">
    <source>
        <dbReference type="ARBA" id="ARBA00023049"/>
    </source>
</evidence>
<keyword evidence="5" id="KW-0479">Metal-binding</keyword>
<evidence type="ECO:0000256" key="2">
    <source>
        <dbReference type="ARBA" id="ARBA00005988"/>
    </source>
</evidence>
<dbReference type="SUPFAM" id="SSF53187">
    <property type="entry name" value="Zn-dependent exopeptidases"/>
    <property type="match status" value="1"/>
</dbReference>
<dbReference type="InterPro" id="IPR057247">
    <property type="entry name" value="CARBOXYPEPT_ZN_2"/>
</dbReference>
<organism evidence="13 14">
    <name type="scientific">Echinops telfairi</name>
    <name type="common">Lesser hedgehog tenrec</name>
    <dbReference type="NCBI Taxonomy" id="9371"/>
    <lineage>
        <taxon>Eukaryota</taxon>
        <taxon>Metazoa</taxon>
        <taxon>Chordata</taxon>
        <taxon>Craniata</taxon>
        <taxon>Vertebrata</taxon>
        <taxon>Euteleostomi</taxon>
        <taxon>Mammalia</taxon>
        <taxon>Eutheria</taxon>
        <taxon>Afrotheria</taxon>
        <taxon>Tenrecidae</taxon>
        <taxon>Tenrecinae</taxon>
        <taxon>Echinops</taxon>
    </lineage>
</organism>
<comment type="cofactor">
    <cofactor evidence="1">
        <name>Zn(2+)</name>
        <dbReference type="ChEBI" id="CHEBI:29105"/>
    </cofactor>
</comment>
<accession>A0ABM0ZRP1</accession>
<protein>
    <submittedName>
        <fullName evidence="14">Carboxypeptidase A5</fullName>
    </submittedName>
</protein>
<proteinExistence type="inferred from homology"/>
<evidence type="ECO:0000256" key="5">
    <source>
        <dbReference type="ARBA" id="ARBA00022723"/>
    </source>
</evidence>
<evidence type="ECO:0000256" key="10">
    <source>
        <dbReference type="ARBA" id="ARBA00023157"/>
    </source>
</evidence>
<dbReference type="PROSITE" id="PS00133">
    <property type="entry name" value="CARBOXYPEPT_ZN_2"/>
    <property type="match status" value="1"/>
</dbReference>
<name>A0ABM0ZRP1_ECHTE</name>
<keyword evidence="7" id="KW-0378">Hydrolase</keyword>
<dbReference type="Proteomes" id="UP000694863">
    <property type="component" value="Unplaced"/>
</dbReference>
<dbReference type="Pfam" id="PF02244">
    <property type="entry name" value="Propep_M14"/>
    <property type="match status" value="1"/>
</dbReference>
<evidence type="ECO:0000256" key="6">
    <source>
        <dbReference type="ARBA" id="ARBA00022729"/>
    </source>
</evidence>
<keyword evidence="8" id="KW-0862">Zinc</keyword>
<feature type="active site" description="Proton donor/acceptor" evidence="11">
    <location>
        <position position="395"/>
    </location>
</feature>
<dbReference type="InterPro" id="IPR036990">
    <property type="entry name" value="M14A-like_propep"/>
</dbReference>
<evidence type="ECO:0000259" key="12">
    <source>
        <dbReference type="PROSITE" id="PS52035"/>
    </source>
</evidence>
<evidence type="ECO:0000256" key="4">
    <source>
        <dbReference type="ARBA" id="ARBA00022670"/>
    </source>
</evidence>
<dbReference type="SMART" id="SM00631">
    <property type="entry name" value="Zn_pept"/>
    <property type="match status" value="1"/>
</dbReference>
<dbReference type="PANTHER" id="PTHR11705:SF16">
    <property type="entry name" value="CARBOXYPEPTIDASE A5"/>
    <property type="match status" value="1"/>
</dbReference>
<gene>
    <name evidence="14" type="primary">CPA5</name>
</gene>
<evidence type="ECO:0000256" key="11">
    <source>
        <dbReference type="PROSITE-ProRule" id="PRU01379"/>
    </source>
</evidence>
<dbReference type="RefSeq" id="XP_012861416.2">
    <property type="nucleotide sequence ID" value="XM_013005962.2"/>
</dbReference>
<keyword evidence="4" id="KW-0645">Protease</keyword>
<evidence type="ECO:0000256" key="3">
    <source>
        <dbReference type="ARBA" id="ARBA00022645"/>
    </source>
</evidence>
<feature type="domain" description="Peptidase M14" evidence="12">
    <location>
        <begin position="143"/>
        <end position="429"/>
    </location>
</feature>
<dbReference type="GO" id="GO:0004180">
    <property type="term" value="F:carboxypeptidase activity"/>
    <property type="evidence" value="ECO:0007669"/>
    <property type="project" value="UniProtKB-KW"/>
</dbReference>
<keyword evidence="13" id="KW-1185">Reference proteome</keyword>
<evidence type="ECO:0000256" key="7">
    <source>
        <dbReference type="ARBA" id="ARBA00022801"/>
    </source>
</evidence>
<dbReference type="SUPFAM" id="SSF54897">
    <property type="entry name" value="Protease propeptides/inhibitors"/>
    <property type="match status" value="1"/>
</dbReference>
<comment type="similarity">
    <text evidence="2 11">Belongs to the peptidase M14 family.</text>
</comment>
<keyword evidence="3 14" id="KW-0121">Carboxypeptidase</keyword>
<keyword evidence="9" id="KW-0482">Metalloprotease</keyword>
<dbReference type="GeneID" id="101644150"/>
<evidence type="ECO:0000256" key="1">
    <source>
        <dbReference type="ARBA" id="ARBA00001947"/>
    </source>
</evidence>